<dbReference type="PANTHER" id="PTHR43861:SF6">
    <property type="entry name" value="METHYLTRANSFERASE TYPE 11"/>
    <property type="match status" value="1"/>
</dbReference>
<dbReference type="EMBL" id="JBHRZS010000007">
    <property type="protein sequence ID" value="MFC3880916.1"/>
    <property type="molecule type" value="Genomic_DNA"/>
</dbReference>
<evidence type="ECO:0000313" key="2">
    <source>
        <dbReference type="Proteomes" id="UP001595805"/>
    </source>
</evidence>
<dbReference type="GO" id="GO:0061542">
    <property type="term" value="F:3-demethylubiquinol 3-O-methyltransferase activity"/>
    <property type="evidence" value="ECO:0007669"/>
    <property type="project" value="UniProtKB-EC"/>
</dbReference>
<dbReference type="EC" id="2.1.1.222" evidence="1"/>
<name>A0ABV8ASF7_9BACT</name>
<keyword evidence="2" id="KW-1185">Reference proteome</keyword>
<dbReference type="Proteomes" id="UP001595805">
    <property type="component" value="Unassembled WGS sequence"/>
</dbReference>
<dbReference type="PANTHER" id="PTHR43861">
    <property type="entry name" value="TRANS-ACONITATE 2-METHYLTRANSFERASE-RELATED"/>
    <property type="match status" value="1"/>
</dbReference>
<dbReference type="EC" id="2.1.1.64" evidence="1"/>
<dbReference type="Gene3D" id="3.40.50.150">
    <property type="entry name" value="Vaccinia Virus protein VP39"/>
    <property type="match status" value="1"/>
</dbReference>
<organism evidence="1 2">
    <name type="scientific">Algoriphagus namhaensis</name>
    <dbReference type="NCBI Taxonomy" id="915353"/>
    <lineage>
        <taxon>Bacteria</taxon>
        <taxon>Pseudomonadati</taxon>
        <taxon>Bacteroidota</taxon>
        <taxon>Cytophagia</taxon>
        <taxon>Cytophagales</taxon>
        <taxon>Cyclobacteriaceae</taxon>
        <taxon>Algoriphagus</taxon>
    </lineage>
</organism>
<protein>
    <submittedName>
        <fullName evidence="1">Class I SAM-dependent methyltransferase</fullName>
        <ecNumber evidence="1">2.1.1.222</ecNumber>
        <ecNumber evidence="1">2.1.1.64</ecNumber>
    </submittedName>
</protein>
<reference evidence="2" key="1">
    <citation type="journal article" date="2019" name="Int. J. Syst. Evol. Microbiol.">
        <title>The Global Catalogue of Microorganisms (GCM) 10K type strain sequencing project: providing services to taxonomists for standard genome sequencing and annotation.</title>
        <authorList>
            <consortium name="The Broad Institute Genomics Platform"/>
            <consortium name="The Broad Institute Genome Sequencing Center for Infectious Disease"/>
            <person name="Wu L."/>
            <person name="Ma J."/>
        </authorList>
    </citation>
    <scope>NUCLEOTIDE SEQUENCE [LARGE SCALE GENOMIC DNA]</scope>
    <source>
        <strain evidence="2">CCUG 60523</strain>
    </source>
</reference>
<dbReference type="GO" id="GO:0032259">
    <property type="term" value="P:methylation"/>
    <property type="evidence" value="ECO:0007669"/>
    <property type="project" value="UniProtKB-KW"/>
</dbReference>
<comment type="caution">
    <text evidence="1">The sequence shown here is derived from an EMBL/GenBank/DDBJ whole genome shotgun (WGS) entry which is preliminary data.</text>
</comment>
<dbReference type="SUPFAM" id="SSF53335">
    <property type="entry name" value="S-adenosyl-L-methionine-dependent methyltransferases"/>
    <property type="match status" value="1"/>
</dbReference>
<dbReference type="RefSeq" id="WP_377906263.1">
    <property type="nucleotide sequence ID" value="NZ_JBHRZS010000007.1"/>
</dbReference>
<sequence length="244" mass="28278">MESYLGKVIGSWDSEKINDFWDFASKEPNKYFTHNQGNEIVRYFESDLSKHDKILDYGAGLGFLSEILLKKGYQVKCMDSSSDSLQVLDDKLKSYPNYLGAQNLKDLQKTDEKFEVIFVIEVIEHLDDVFLDELLKNVKALLSEGGKVIFTTPNNEDLTQSYIYCPFSDLIFHRWQHVRSWNKESLAKTLDSKGFNSIETRETHFLPKPKWKGLNRKSAGLYLDYLKHKIEKKRPHLVGIASVL</sequence>
<keyword evidence="1" id="KW-0489">Methyltransferase</keyword>
<dbReference type="InterPro" id="IPR029063">
    <property type="entry name" value="SAM-dependent_MTases_sf"/>
</dbReference>
<evidence type="ECO:0000313" key="1">
    <source>
        <dbReference type="EMBL" id="MFC3880916.1"/>
    </source>
</evidence>
<accession>A0ABV8ASF7</accession>
<dbReference type="Pfam" id="PF13489">
    <property type="entry name" value="Methyltransf_23"/>
    <property type="match status" value="1"/>
</dbReference>
<keyword evidence="1" id="KW-0808">Transferase</keyword>
<gene>
    <name evidence="1" type="ORF">ACFOSV_12040</name>
</gene>
<dbReference type="GO" id="GO:0102208">
    <property type="term" value="F:2-polyprenyl-6-hydroxyphenol methylase activity"/>
    <property type="evidence" value="ECO:0007669"/>
    <property type="project" value="UniProtKB-EC"/>
</dbReference>
<proteinExistence type="predicted"/>
<dbReference type="CDD" id="cd02440">
    <property type="entry name" value="AdoMet_MTases"/>
    <property type="match status" value="1"/>
</dbReference>